<dbReference type="GO" id="GO:0030552">
    <property type="term" value="F:cAMP binding"/>
    <property type="evidence" value="ECO:0007669"/>
    <property type="project" value="TreeGrafter"/>
</dbReference>
<keyword evidence="5 7" id="KW-0472">Membrane</keyword>
<feature type="region of interest" description="Disordered" evidence="6">
    <location>
        <begin position="286"/>
        <end position="350"/>
    </location>
</feature>
<feature type="compositionally biased region" description="Basic and acidic residues" evidence="6">
    <location>
        <begin position="302"/>
        <end position="315"/>
    </location>
</feature>
<evidence type="ECO:0000256" key="3">
    <source>
        <dbReference type="ARBA" id="ARBA00022692"/>
    </source>
</evidence>
<feature type="domain" description="POPDC1-3" evidence="8">
    <location>
        <begin position="41"/>
        <end position="260"/>
    </location>
</feature>
<comment type="similarity">
    <text evidence="2">Belongs to the popeye family.</text>
</comment>
<dbReference type="AlphaFoldDB" id="A0A6A4WBA0"/>
<comment type="caution">
    <text evidence="9">The sequence shown here is derived from an EMBL/GenBank/DDBJ whole genome shotgun (WGS) entry which is preliminary data.</text>
</comment>
<gene>
    <name evidence="9" type="primary">bves</name>
    <name evidence="9" type="ORF">FJT64_026575</name>
</gene>
<evidence type="ECO:0000313" key="9">
    <source>
        <dbReference type="EMBL" id="KAF0301084.1"/>
    </source>
</evidence>
<reference evidence="9 10" key="1">
    <citation type="submission" date="2019-07" db="EMBL/GenBank/DDBJ databases">
        <title>Draft genome assembly of a fouling barnacle, Amphibalanus amphitrite (Darwin, 1854): The first reference genome for Thecostraca.</title>
        <authorList>
            <person name="Kim W."/>
        </authorList>
    </citation>
    <scope>NUCLEOTIDE SEQUENCE [LARGE SCALE GENOMIC DNA]</scope>
    <source>
        <strain evidence="9">SNU_AA5</strain>
        <tissue evidence="9">Soma without cirri and trophi</tissue>
    </source>
</reference>
<dbReference type="Proteomes" id="UP000440578">
    <property type="component" value="Unassembled WGS sequence"/>
</dbReference>
<name>A0A6A4WBA0_AMPAM</name>
<evidence type="ECO:0000256" key="7">
    <source>
        <dbReference type="SAM" id="Phobius"/>
    </source>
</evidence>
<keyword evidence="3 7" id="KW-0812">Transmembrane</keyword>
<keyword evidence="4 7" id="KW-1133">Transmembrane helix</keyword>
<proteinExistence type="inferred from homology"/>
<dbReference type="PANTHER" id="PTHR12101:SF1">
    <property type="entry name" value="BVES"/>
    <property type="match status" value="1"/>
</dbReference>
<dbReference type="GO" id="GO:0051146">
    <property type="term" value="P:striated muscle cell differentiation"/>
    <property type="evidence" value="ECO:0007669"/>
    <property type="project" value="TreeGrafter"/>
</dbReference>
<dbReference type="GO" id="GO:0007507">
    <property type="term" value="P:heart development"/>
    <property type="evidence" value="ECO:0007669"/>
    <property type="project" value="TreeGrafter"/>
</dbReference>
<feature type="transmembrane region" description="Helical" evidence="7">
    <location>
        <begin position="66"/>
        <end position="87"/>
    </location>
</feature>
<keyword evidence="10" id="KW-1185">Reference proteome</keyword>
<dbReference type="InterPro" id="IPR055272">
    <property type="entry name" value="POPDC1-3_dom"/>
</dbReference>
<dbReference type="InterPro" id="IPR006916">
    <property type="entry name" value="POPDC1-3"/>
</dbReference>
<evidence type="ECO:0000256" key="5">
    <source>
        <dbReference type="ARBA" id="ARBA00023136"/>
    </source>
</evidence>
<protein>
    <submittedName>
        <fullName evidence="9">Blood vessel epicardial substance</fullName>
    </submittedName>
</protein>
<evidence type="ECO:0000256" key="6">
    <source>
        <dbReference type="SAM" id="MobiDB-lite"/>
    </source>
</evidence>
<dbReference type="InterPro" id="IPR018490">
    <property type="entry name" value="cNMP-bd_dom_sf"/>
</dbReference>
<dbReference type="SUPFAM" id="SSF51206">
    <property type="entry name" value="cAMP-binding domain-like"/>
    <property type="match status" value="1"/>
</dbReference>
<dbReference type="PANTHER" id="PTHR12101">
    <property type="entry name" value="POPEYE DOMAIN CONTAINING PROTEIN"/>
    <property type="match status" value="1"/>
</dbReference>
<evidence type="ECO:0000313" key="10">
    <source>
        <dbReference type="Proteomes" id="UP000440578"/>
    </source>
</evidence>
<feature type="transmembrane region" description="Helical" evidence="7">
    <location>
        <begin position="93"/>
        <end position="112"/>
    </location>
</feature>
<evidence type="ECO:0000256" key="2">
    <source>
        <dbReference type="ARBA" id="ARBA00007146"/>
    </source>
</evidence>
<dbReference type="GO" id="GO:0042383">
    <property type="term" value="C:sarcolemma"/>
    <property type="evidence" value="ECO:0007669"/>
    <property type="project" value="TreeGrafter"/>
</dbReference>
<sequence length="350" mass="39506">MSVTDLFGSITTETLNVSIPTESAPPDVGWYLICPSYGKINHVYFQLANFFLFLSYLAPSGLGGLLYLRATLAVGLFFLWLWGYVVLCSLDTFAWNFVCMWINVGHVIYLLWTLRPIRFEKELEQVYGATFAPLNVNRRQFQRVLRCMRAIRSVSCREMIIEEQATRVDSLTLVLSGQFVVSQGGKALHVVSRDQFLDSPEWFSVLTDDYFQVSVTSLQESRVLVWHRDKLKLNIMEDQFLKAVFDNVLGRDVVQKLLQVDRIFSSGGGLVPGSGEAARFLDRHSTLLGTPGPNRSPVETRSGVRDAERIGEEGGRTGGGRGEEGRDEYEDQTSWRLLPIDETTKNGTRV</sequence>
<evidence type="ECO:0000256" key="4">
    <source>
        <dbReference type="ARBA" id="ARBA00022989"/>
    </source>
</evidence>
<dbReference type="Gene3D" id="2.60.120.10">
    <property type="entry name" value="Jelly Rolls"/>
    <property type="match status" value="1"/>
</dbReference>
<dbReference type="Pfam" id="PF04831">
    <property type="entry name" value="POPDC1-3"/>
    <property type="match status" value="1"/>
</dbReference>
<evidence type="ECO:0000256" key="1">
    <source>
        <dbReference type="ARBA" id="ARBA00004141"/>
    </source>
</evidence>
<dbReference type="GO" id="GO:0042391">
    <property type="term" value="P:regulation of membrane potential"/>
    <property type="evidence" value="ECO:0007669"/>
    <property type="project" value="TreeGrafter"/>
</dbReference>
<comment type="subcellular location">
    <subcellularLocation>
        <location evidence="1">Membrane</location>
        <topology evidence="1">Multi-pass membrane protein</topology>
    </subcellularLocation>
</comment>
<organism evidence="9 10">
    <name type="scientific">Amphibalanus amphitrite</name>
    <name type="common">Striped barnacle</name>
    <name type="synonym">Balanus amphitrite</name>
    <dbReference type="NCBI Taxonomy" id="1232801"/>
    <lineage>
        <taxon>Eukaryota</taxon>
        <taxon>Metazoa</taxon>
        <taxon>Ecdysozoa</taxon>
        <taxon>Arthropoda</taxon>
        <taxon>Crustacea</taxon>
        <taxon>Multicrustacea</taxon>
        <taxon>Cirripedia</taxon>
        <taxon>Thoracica</taxon>
        <taxon>Thoracicalcarea</taxon>
        <taxon>Balanomorpha</taxon>
        <taxon>Balanoidea</taxon>
        <taxon>Balanidae</taxon>
        <taxon>Amphibalaninae</taxon>
        <taxon>Amphibalanus</taxon>
    </lineage>
</organism>
<dbReference type="EMBL" id="VIIS01001200">
    <property type="protein sequence ID" value="KAF0301084.1"/>
    <property type="molecule type" value="Genomic_DNA"/>
</dbReference>
<accession>A0A6A4WBA0</accession>
<dbReference type="InterPro" id="IPR014710">
    <property type="entry name" value="RmlC-like_jellyroll"/>
</dbReference>
<dbReference type="OrthoDB" id="425611at2759"/>
<evidence type="ECO:0000259" key="8">
    <source>
        <dbReference type="Pfam" id="PF04831"/>
    </source>
</evidence>